<dbReference type="Gene3D" id="1.20.1050.10">
    <property type="match status" value="1"/>
</dbReference>
<keyword evidence="1" id="KW-0732">Signal</keyword>
<dbReference type="PANTHER" id="PTHR43968:SF14">
    <property type="entry name" value="GLUTATHIONE S-TRANSFERASE"/>
    <property type="match status" value="1"/>
</dbReference>
<dbReference type="OrthoDB" id="10530494at2759"/>
<dbReference type="InterPro" id="IPR050983">
    <property type="entry name" value="GST_Omega/HSP26"/>
</dbReference>
<proteinExistence type="predicted"/>
<dbReference type="Pfam" id="PF13410">
    <property type="entry name" value="GST_C_2"/>
    <property type="match status" value="1"/>
</dbReference>
<dbReference type="PANTHER" id="PTHR43968">
    <property type="match status" value="1"/>
</dbReference>
<keyword evidence="3" id="KW-1185">Reference proteome</keyword>
<organism evidence="2 3">
    <name type="scientific">Seminavis robusta</name>
    <dbReference type="NCBI Taxonomy" id="568900"/>
    <lineage>
        <taxon>Eukaryota</taxon>
        <taxon>Sar</taxon>
        <taxon>Stramenopiles</taxon>
        <taxon>Ochrophyta</taxon>
        <taxon>Bacillariophyta</taxon>
        <taxon>Bacillariophyceae</taxon>
        <taxon>Bacillariophycidae</taxon>
        <taxon>Naviculales</taxon>
        <taxon>Naviculaceae</taxon>
        <taxon>Seminavis</taxon>
    </lineage>
</organism>
<accession>A0A9N8EEA0</accession>
<dbReference type="Proteomes" id="UP001153069">
    <property type="component" value="Unassembled WGS sequence"/>
</dbReference>
<protein>
    <submittedName>
        <fullName evidence="2">Glutathione Stransferase</fullName>
    </submittedName>
</protein>
<dbReference type="AlphaFoldDB" id="A0A9N8EEA0"/>
<dbReference type="InterPro" id="IPR036282">
    <property type="entry name" value="Glutathione-S-Trfase_C_sf"/>
</dbReference>
<dbReference type="GO" id="GO:0005737">
    <property type="term" value="C:cytoplasm"/>
    <property type="evidence" value="ECO:0007669"/>
    <property type="project" value="TreeGrafter"/>
</dbReference>
<dbReference type="SUPFAM" id="SSF47616">
    <property type="entry name" value="GST C-terminal domain-like"/>
    <property type="match status" value="1"/>
</dbReference>
<sequence length="419" mass="47242">MAPFVTAGWIWLASLVVPTWENLESKLPSTPAPVFFDFLPDDFSLENRPVLFRDKNGICPLSEQAWLGLEVKNIDYVTVLVDSDESNDQWCSPLRLQWPNGDVQTDALEILERLEQEYPSSNGYTPHYYPPLSKAVDSVRCNIVRFKGVFPRYIQPNVYAPYLIRHRNPTDAPSWVPESDHMVTLEETDEVMEEYYQGPFLCGAHITAADIVWAPFLERYAAQLPLVYDGDDLTPRSSEYETLKEWYEAMEEQVPSYACRVMGDKATWERLLQFGVQQGLTPPIDALLPSRGSAIPTNRRNFNADAVWKEYASTRPHVAESPTLECVSHYVRNRESIVTNAAQVLTNMSPEEIEQALREVLGALLEGGDDVVSKLSGNARELTSHLNEQLCVPRDMGVLPAAKLRTLAAAAPKPRIASR</sequence>
<gene>
    <name evidence="2" type="ORF">SEMRO_873_G214040.1</name>
</gene>
<feature type="chain" id="PRO_5040189147" evidence="1">
    <location>
        <begin position="22"/>
        <end position="419"/>
    </location>
</feature>
<reference evidence="2" key="1">
    <citation type="submission" date="2020-06" db="EMBL/GenBank/DDBJ databases">
        <authorList>
            <consortium name="Plant Systems Biology data submission"/>
        </authorList>
    </citation>
    <scope>NUCLEOTIDE SEQUENCE</scope>
    <source>
        <strain evidence="2">D6</strain>
    </source>
</reference>
<name>A0A9N8EEA0_9STRA</name>
<dbReference type="CDD" id="cd00299">
    <property type="entry name" value="GST_C_family"/>
    <property type="match status" value="1"/>
</dbReference>
<evidence type="ECO:0000256" key="1">
    <source>
        <dbReference type="SAM" id="SignalP"/>
    </source>
</evidence>
<dbReference type="EMBL" id="CAICTM010000872">
    <property type="protein sequence ID" value="CAB9517681.1"/>
    <property type="molecule type" value="Genomic_DNA"/>
</dbReference>
<evidence type="ECO:0000313" key="3">
    <source>
        <dbReference type="Proteomes" id="UP001153069"/>
    </source>
</evidence>
<evidence type="ECO:0000313" key="2">
    <source>
        <dbReference type="EMBL" id="CAB9517681.1"/>
    </source>
</evidence>
<comment type="caution">
    <text evidence="2">The sequence shown here is derived from an EMBL/GenBank/DDBJ whole genome shotgun (WGS) entry which is preliminary data.</text>
</comment>
<feature type="signal peptide" evidence="1">
    <location>
        <begin position="1"/>
        <end position="21"/>
    </location>
</feature>